<comment type="subunit">
    <text evidence="2 10">Homodimer.</text>
</comment>
<dbReference type="InterPro" id="IPR002637">
    <property type="entry name" value="RdgB/HAM1"/>
</dbReference>
<dbReference type="NCBIfam" id="NF011396">
    <property type="entry name" value="PRK14821.1"/>
    <property type="match status" value="1"/>
</dbReference>
<dbReference type="HAMAP" id="MF_01405">
    <property type="entry name" value="Non_canon_purine_NTPase"/>
    <property type="match status" value="1"/>
</dbReference>
<dbReference type="CDD" id="cd00515">
    <property type="entry name" value="HAM1"/>
    <property type="match status" value="1"/>
</dbReference>
<evidence type="ECO:0000256" key="1">
    <source>
        <dbReference type="ARBA" id="ARBA00008023"/>
    </source>
</evidence>
<dbReference type="Proteomes" id="UP000185779">
    <property type="component" value="Unassembled WGS sequence"/>
</dbReference>
<comment type="catalytic activity">
    <reaction evidence="8 10">
        <text>dITP + H2O = dIMP + diphosphate + H(+)</text>
        <dbReference type="Rhea" id="RHEA:28342"/>
        <dbReference type="ChEBI" id="CHEBI:15377"/>
        <dbReference type="ChEBI" id="CHEBI:15378"/>
        <dbReference type="ChEBI" id="CHEBI:33019"/>
        <dbReference type="ChEBI" id="CHEBI:61194"/>
        <dbReference type="ChEBI" id="CHEBI:61382"/>
        <dbReference type="EC" id="3.6.1.66"/>
    </reaction>
</comment>
<evidence type="ECO:0000256" key="11">
    <source>
        <dbReference type="RuleBase" id="RU003781"/>
    </source>
</evidence>
<dbReference type="PATRIC" id="fig|1839936.3.peg.1423"/>
<gene>
    <name evidence="12" type="ORF">ENI32_07635</name>
    <name evidence="13" type="ORF">SBU_001402</name>
</gene>
<organism evidence="13 14">
    <name type="scientific">Candidatus Syntropharchaeum butanivorans</name>
    <dbReference type="NCBI Taxonomy" id="1839936"/>
    <lineage>
        <taxon>Archaea</taxon>
        <taxon>Methanobacteriati</taxon>
        <taxon>Methanobacteriota</taxon>
        <taxon>Stenosarchaea group</taxon>
        <taxon>Methanomicrobia</taxon>
        <taxon>Methanosarcinales</taxon>
        <taxon>ANME-2 cluster</taxon>
        <taxon>Candidatus Syntropharchaeum</taxon>
    </lineage>
</organism>
<dbReference type="NCBIfam" id="TIGR00042">
    <property type="entry name" value="RdgB/HAM1 family non-canonical purine NTP pyrophosphatase"/>
    <property type="match status" value="1"/>
</dbReference>
<evidence type="ECO:0000256" key="2">
    <source>
        <dbReference type="ARBA" id="ARBA00011738"/>
    </source>
</evidence>
<evidence type="ECO:0000313" key="13">
    <source>
        <dbReference type="EMBL" id="OFV65701.1"/>
    </source>
</evidence>
<dbReference type="EC" id="3.6.1.66" evidence="10"/>
<keyword evidence="7 10" id="KW-0546">Nucleotide metabolism</keyword>
<evidence type="ECO:0000256" key="9">
    <source>
        <dbReference type="ARBA" id="ARBA00052017"/>
    </source>
</evidence>
<proteinExistence type="inferred from homology"/>
<dbReference type="GO" id="GO:0000166">
    <property type="term" value="F:nucleotide binding"/>
    <property type="evidence" value="ECO:0007669"/>
    <property type="project" value="UniProtKB-KW"/>
</dbReference>
<dbReference type="GO" id="GO:0046872">
    <property type="term" value="F:metal ion binding"/>
    <property type="evidence" value="ECO:0007669"/>
    <property type="project" value="UniProtKB-KW"/>
</dbReference>
<name>A0A1F2P4I6_9EURY</name>
<comment type="catalytic activity">
    <reaction evidence="10">
        <text>ITP + H2O = IMP + diphosphate + H(+)</text>
        <dbReference type="Rhea" id="RHEA:29399"/>
        <dbReference type="ChEBI" id="CHEBI:15377"/>
        <dbReference type="ChEBI" id="CHEBI:15378"/>
        <dbReference type="ChEBI" id="CHEBI:33019"/>
        <dbReference type="ChEBI" id="CHEBI:58053"/>
        <dbReference type="ChEBI" id="CHEBI:61402"/>
        <dbReference type="EC" id="3.6.1.66"/>
    </reaction>
</comment>
<dbReference type="PANTHER" id="PTHR11067:SF9">
    <property type="entry name" value="INOSINE TRIPHOSPHATE PYROPHOSPHATASE"/>
    <property type="match status" value="1"/>
</dbReference>
<comment type="cofactor">
    <cofactor evidence="10">
        <name>Mg(2+)</name>
        <dbReference type="ChEBI" id="CHEBI:18420"/>
    </cofactor>
    <text evidence="10">Binds 1 Mg(2+) ion per subunit.</text>
</comment>
<dbReference type="Proteomes" id="UP000885936">
    <property type="component" value="Unassembled WGS sequence"/>
</dbReference>
<evidence type="ECO:0000256" key="6">
    <source>
        <dbReference type="ARBA" id="ARBA00022842"/>
    </source>
</evidence>
<dbReference type="GO" id="GO:0036220">
    <property type="term" value="F:ITP diphosphatase activity"/>
    <property type="evidence" value="ECO:0007669"/>
    <property type="project" value="UniProtKB-UniRule"/>
</dbReference>
<dbReference type="GO" id="GO:0009146">
    <property type="term" value="P:purine nucleoside triphosphate catabolic process"/>
    <property type="evidence" value="ECO:0007669"/>
    <property type="project" value="UniProtKB-UniRule"/>
</dbReference>
<keyword evidence="3 10" id="KW-0479">Metal-binding</keyword>
<dbReference type="EMBL" id="LYOR01000008">
    <property type="protein sequence ID" value="OFV65701.1"/>
    <property type="molecule type" value="Genomic_DNA"/>
</dbReference>
<feature type="binding site" evidence="10">
    <location>
        <position position="66"/>
    </location>
    <ligand>
        <name>Mg(2+)</name>
        <dbReference type="ChEBI" id="CHEBI:18420"/>
    </ligand>
</feature>
<sequence>MNNLLFITKNEGKVREIRELAAPHGITIEQVGYEYPELQADTLEEVARWGAIHAAAIFRRPLIVEDSGLFISSLGGFPGPYSAYVHKKLGNKGILKLMSRIKDRRATFKSVIAFCDGSSEPVIFSGSVEGEIANKIRGKNGFGFDPIFLYGDKTFGEISRDEKNKISHRRVAFERLIRWLLEHRDVQTI</sequence>
<dbReference type="GO" id="GO:0036222">
    <property type="term" value="F:XTP diphosphatase activity"/>
    <property type="evidence" value="ECO:0007669"/>
    <property type="project" value="UniProtKB-UniRule"/>
</dbReference>
<feature type="binding site" evidence="10">
    <location>
        <position position="37"/>
    </location>
    <ligand>
        <name>Mg(2+)</name>
        <dbReference type="ChEBI" id="CHEBI:18420"/>
    </ligand>
</feature>
<dbReference type="InterPro" id="IPR029001">
    <property type="entry name" value="ITPase-like_fam"/>
</dbReference>
<dbReference type="Pfam" id="PF01725">
    <property type="entry name" value="Ham1p_like"/>
    <property type="match status" value="1"/>
</dbReference>
<feature type="active site" description="Proton acceptor" evidence="10">
    <location>
        <position position="66"/>
    </location>
</feature>
<evidence type="ECO:0000256" key="4">
    <source>
        <dbReference type="ARBA" id="ARBA00022741"/>
    </source>
</evidence>
<dbReference type="SUPFAM" id="SSF52972">
    <property type="entry name" value="ITPase-like"/>
    <property type="match status" value="1"/>
</dbReference>
<keyword evidence="4 10" id="KW-0547">Nucleotide-binding</keyword>
<accession>A0A1F2P4I6</accession>
<evidence type="ECO:0000313" key="14">
    <source>
        <dbReference type="Proteomes" id="UP000185779"/>
    </source>
</evidence>
<evidence type="ECO:0000256" key="10">
    <source>
        <dbReference type="HAMAP-Rule" id="MF_01405"/>
    </source>
</evidence>
<evidence type="ECO:0000256" key="7">
    <source>
        <dbReference type="ARBA" id="ARBA00023080"/>
    </source>
</evidence>
<dbReference type="EMBL" id="DRIE01000124">
    <property type="protein sequence ID" value="HEC57723.1"/>
    <property type="molecule type" value="Genomic_DNA"/>
</dbReference>
<evidence type="ECO:0000256" key="8">
    <source>
        <dbReference type="ARBA" id="ARBA00051875"/>
    </source>
</evidence>
<dbReference type="InterPro" id="IPR020922">
    <property type="entry name" value="dITP/XTP_pyrophosphatase"/>
</dbReference>
<comment type="similarity">
    <text evidence="1 10 11">Belongs to the HAM1 NTPase family.</text>
</comment>
<feature type="binding site" evidence="10">
    <location>
        <position position="67"/>
    </location>
    <ligand>
        <name>substrate</name>
    </ligand>
</feature>
<feature type="binding site" evidence="10">
    <location>
        <begin position="8"/>
        <end position="13"/>
    </location>
    <ligand>
        <name>substrate</name>
    </ligand>
</feature>
<evidence type="ECO:0000256" key="5">
    <source>
        <dbReference type="ARBA" id="ARBA00022801"/>
    </source>
</evidence>
<protein>
    <recommendedName>
        <fullName evidence="10">dITP/XTP pyrophosphatase</fullName>
        <ecNumber evidence="10">3.6.1.66</ecNumber>
    </recommendedName>
    <alternativeName>
        <fullName evidence="10">Non-canonical purine NTP pyrophosphatase</fullName>
    </alternativeName>
    <alternativeName>
        <fullName evidence="10">Non-standard purine NTP pyrophosphatase</fullName>
    </alternativeName>
    <alternativeName>
        <fullName evidence="10">Nucleoside-triphosphate diphosphatase</fullName>
    </alternativeName>
    <alternativeName>
        <fullName evidence="10">Nucleoside-triphosphate pyrophosphatase</fullName>
        <shortName evidence="10">NTPase</shortName>
    </alternativeName>
</protein>
<comment type="caution">
    <text evidence="13">The sequence shown here is derived from an EMBL/GenBank/DDBJ whole genome shotgun (WGS) entry which is preliminary data.</text>
</comment>
<evidence type="ECO:0000313" key="12">
    <source>
        <dbReference type="EMBL" id="HEC57723.1"/>
    </source>
</evidence>
<feature type="binding site" evidence="10">
    <location>
        <begin position="142"/>
        <end position="145"/>
    </location>
    <ligand>
        <name>substrate</name>
    </ligand>
</feature>
<keyword evidence="14" id="KW-1185">Reference proteome</keyword>
<dbReference type="Gene3D" id="3.90.950.10">
    <property type="match status" value="1"/>
</dbReference>
<keyword evidence="5 10" id="KW-0378">Hydrolase</keyword>
<dbReference type="FunFam" id="3.90.950.10:FF:000001">
    <property type="entry name" value="dITP/XTP pyrophosphatase"/>
    <property type="match status" value="1"/>
</dbReference>
<feature type="binding site" evidence="10">
    <location>
        <position position="163"/>
    </location>
    <ligand>
        <name>substrate</name>
    </ligand>
</feature>
<dbReference type="GO" id="GO:0017111">
    <property type="term" value="F:ribonucleoside triphosphate phosphatase activity"/>
    <property type="evidence" value="ECO:0007669"/>
    <property type="project" value="InterPro"/>
</dbReference>
<evidence type="ECO:0000256" key="3">
    <source>
        <dbReference type="ARBA" id="ARBA00022723"/>
    </source>
</evidence>
<reference evidence="13 14" key="1">
    <citation type="submission" date="2016-05" db="EMBL/GenBank/DDBJ databases">
        <title>Microbial consortia oxidize butane by reversing methanogenesis.</title>
        <authorList>
            <person name="Laso-Perez R."/>
            <person name="Richter M."/>
            <person name="Wegener G."/>
            <person name="Musat F."/>
        </authorList>
    </citation>
    <scope>NUCLEOTIDE SEQUENCE [LARGE SCALE GENOMIC DNA]</scope>
    <source>
        <strain evidence="13">BOX1</strain>
    </source>
</reference>
<dbReference type="GO" id="GO:0009117">
    <property type="term" value="P:nucleotide metabolic process"/>
    <property type="evidence" value="ECO:0007669"/>
    <property type="project" value="UniProtKB-KW"/>
</dbReference>
<dbReference type="GO" id="GO:0005737">
    <property type="term" value="C:cytoplasm"/>
    <property type="evidence" value="ECO:0007669"/>
    <property type="project" value="TreeGrafter"/>
</dbReference>
<dbReference type="AlphaFoldDB" id="A0A1F2P4I6"/>
<dbReference type="GO" id="GO:0035870">
    <property type="term" value="F:dITP diphosphatase activity"/>
    <property type="evidence" value="ECO:0007669"/>
    <property type="project" value="UniProtKB-UniRule"/>
</dbReference>
<reference evidence="12" key="2">
    <citation type="journal article" date="2020" name="mSystems">
        <title>Genome- and Community-Level Interaction Insights into Carbon Utilization and Element Cycling Functions of Hydrothermarchaeota in Hydrothermal Sediment.</title>
        <authorList>
            <person name="Zhou Z."/>
            <person name="Liu Y."/>
            <person name="Xu W."/>
            <person name="Pan J."/>
            <person name="Luo Z.H."/>
            <person name="Li M."/>
        </authorList>
    </citation>
    <scope>NUCLEOTIDE SEQUENCE [LARGE SCALE GENOMIC DNA]</scope>
    <source>
        <strain evidence="12">HyVt-386</strain>
    </source>
</reference>
<comment type="function">
    <text evidence="10">Pyrophosphatase that catalyzes the hydrolysis of nucleoside triphosphates to their monophosphate derivatives, with a high preference for the non-canonical purine nucleotides XTP (xanthosine triphosphate), dITP (deoxyinosine triphosphate) and ITP. Seems to function as a house-cleaning enzyme that removes non-canonical purine nucleotides from the nucleotide pool, thus preventing their incorporation into DNA/RNA and avoiding chromosomal lesions.</text>
</comment>
<feature type="binding site" evidence="10">
    <location>
        <begin position="168"/>
        <end position="169"/>
    </location>
    <ligand>
        <name>substrate</name>
    </ligand>
</feature>
<dbReference type="STRING" id="1839936.SBU_001402"/>
<dbReference type="PANTHER" id="PTHR11067">
    <property type="entry name" value="INOSINE TRIPHOSPHATE PYROPHOSPHATASE/HAM1 PROTEIN"/>
    <property type="match status" value="1"/>
</dbReference>
<comment type="catalytic activity">
    <reaction evidence="9 10">
        <text>XTP + H2O = XMP + diphosphate + H(+)</text>
        <dbReference type="Rhea" id="RHEA:28610"/>
        <dbReference type="ChEBI" id="CHEBI:15377"/>
        <dbReference type="ChEBI" id="CHEBI:15378"/>
        <dbReference type="ChEBI" id="CHEBI:33019"/>
        <dbReference type="ChEBI" id="CHEBI:57464"/>
        <dbReference type="ChEBI" id="CHEBI:61314"/>
        <dbReference type="EC" id="3.6.1.66"/>
    </reaction>
</comment>
<keyword evidence="6 10" id="KW-0460">Magnesium</keyword>